<dbReference type="Proteomes" id="UP000651728">
    <property type="component" value="Unassembled WGS sequence"/>
</dbReference>
<keyword evidence="2" id="KW-1185">Reference proteome</keyword>
<dbReference type="EMBL" id="BOOB01000070">
    <property type="protein sequence ID" value="GIH36868.1"/>
    <property type="molecule type" value="Genomic_DNA"/>
</dbReference>
<evidence type="ECO:0000313" key="2">
    <source>
        <dbReference type="Proteomes" id="UP000651728"/>
    </source>
</evidence>
<name>A0ABQ4FPY4_9ACTN</name>
<comment type="caution">
    <text evidence="1">The sequence shown here is derived from an EMBL/GenBank/DDBJ whole genome shotgun (WGS) entry which is preliminary data.</text>
</comment>
<dbReference type="RefSeq" id="WP_204289518.1">
    <property type="nucleotide sequence ID" value="NZ_BAABEJ010000032.1"/>
</dbReference>
<evidence type="ECO:0000313" key="1">
    <source>
        <dbReference type="EMBL" id="GIH36868.1"/>
    </source>
</evidence>
<gene>
    <name evidence="1" type="ORF">Mam01_70320</name>
</gene>
<sequence>MAQAIADGVRVINFSIGGSSDPYSDAVELAFLDAYAAGVFVSSSAGGEAGRVRLRRRAHRPDQGG</sequence>
<dbReference type="SUPFAM" id="SSF52743">
    <property type="entry name" value="Subtilisin-like"/>
    <property type="match status" value="1"/>
</dbReference>
<dbReference type="Gene3D" id="3.40.50.200">
    <property type="entry name" value="Peptidase S8/S53 domain"/>
    <property type="match status" value="1"/>
</dbReference>
<protein>
    <recommendedName>
        <fullName evidence="3">Peptidase S8/S53 domain-containing protein</fullName>
    </recommendedName>
</protein>
<accession>A0ABQ4FPY4</accession>
<proteinExistence type="predicted"/>
<dbReference type="InterPro" id="IPR036852">
    <property type="entry name" value="Peptidase_S8/S53_dom_sf"/>
</dbReference>
<evidence type="ECO:0008006" key="3">
    <source>
        <dbReference type="Google" id="ProtNLM"/>
    </source>
</evidence>
<reference evidence="1 2" key="1">
    <citation type="submission" date="2021-01" db="EMBL/GenBank/DDBJ databases">
        <title>Whole genome shotgun sequence of Microbispora amethystogenes NBRC 101907.</title>
        <authorList>
            <person name="Komaki H."/>
            <person name="Tamura T."/>
        </authorList>
    </citation>
    <scope>NUCLEOTIDE SEQUENCE [LARGE SCALE GENOMIC DNA]</scope>
    <source>
        <strain evidence="1 2">NBRC 101907</strain>
    </source>
</reference>
<organism evidence="1 2">
    <name type="scientific">Microbispora amethystogenes</name>
    <dbReference type="NCBI Taxonomy" id="1427754"/>
    <lineage>
        <taxon>Bacteria</taxon>
        <taxon>Bacillati</taxon>
        <taxon>Actinomycetota</taxon>
        <taxon>Actinomycetes</taxon>
        <taxon>Streptosporangiales</taxon>
        <taxon>Streptosporangiaceae</taxon>
        <taxon>Microbispora</taxon>
    </lineage>
</organism>